<dbReference type="Pfam" id="PF02599">
    <property type="entry name" value="CsrA"/>
    <property type="match status" value="1"/>
</dbReference>
<dbReference type="GO" id="GO:0048027">
    <property type="term" value="F:mRNA 5'-UTR binding"/>
    <property type="evidence" value="ECO:0007669"/>
    <property type="project" value="TreeGrafter"/>
</dbReference>
<protein>
    <submittedName>
        <fullName evidence="5">Carbon storage regulator</fullName>
    </submittedName>
</protein>
<dbReference type="InterPro" id="IPR036107">
    <property type="entry name" value="CsrA_sf"/>
</dbReference>
<dbReference type="SUPFAM" id="SSF117130">
    <property type="entry name" value="CsrA-like"/>
    <property type="match status" value="1"/>
</dbReference>
<dbReference type="HOGENOM" id="CLU_164837_2_2_6"/>
<dbReference type="Gene3D" id="2.60.40.4380">
    <property type="entry name" value="Translational regulator CsrA"/>
    <property type="match status" value="1"/>
</dbReference>
<dbReference type="InterPro" id="IPR003751">
    <property type="entry name" value="CsrA"/>
</dbReference>
<dbReference type="GO" id="GO:0006109">
    <property type="term" value="P:regulation of carbohydrate metabolic process"/>
    <property type="evidence" value="ECO:0007669"/>
    <property type="project" value="InterPro"/>
</dbReference>
<geneLocation type="plasmid" evidence="6">
    <name>LLAP10_pA</name>
</geneLocation>
<dbReference type="GO" id="GO:0045947">
    <property type="term" value="P:negative regulation of translational initiation"/>
    <property type="evidence" value="ECO:0007669"/>
    <property type="project" value="TreeGrafter"/>
</dbReference>
<evidence type="ECO:0000313" key="6">
    <source>
        <dbReference type="Proteomes" id="UP000032430"/>
    </source>
</evidence>
<evidence type="ECO:0000256" key="3">
    <source>
        <dbReference type="ARBA" id="ARBA00022884"/>
    </source>
</evidence>
<evidence type="ECO:0000313" key="5">
    <source>
        <dbReference type="EMBL" id="CEG59349.1"/>
    </source>
</evidence>
<organism evidence="5 6">
    <name type="scientific">Legionella fallonii LLAP-10</name>
    <dbReference type="NCBI Taxonomy" id="1212491"/>
    <lineage>
        <taxon>Bacteria</taxon>
        <taxon>Pseudomonadati</taxon>
        <taxon>Pseudomonadota</taxon>
        <taxon>Gammaproteobacteria</taxon>
        <taxon>Legionellales</taxon>
        <taxon>Legionellaceae</taxon>
        <taxon>Legionella</taxon>
    </lineage>
</organism>
<dbReference type="Proteomes" id="UP000032430">
    <property type="component" value="Plasmid II"/>
</dbReference>
<dbReference type="PANTHER" id="PTHR34984">
    <property type="entry name" value="CARBON STORAGE REGULATOR"/>
    <property type="match status" value="1"/>
</dbReference>
<keyword evidence="1" id="KW-0963">Cytoplasm</keyword>
<accession>A0A098GA40</accession>
<keyword evidence="6" id="KW-1185">Reference proteome</keyword>
<sequence length="85" mass="9879">MLILTRRVGDTVVIGNEVFCTVLEQQHDGQIKLAFDAPKSIPIHRFEIQKQIMQKIKEGAYTHDMTLNETVIDRLTSQFRVSHWN</sequence>
<name>A0A098GA40_9GAMM</name>
<gene>
    <name evidence="5" type="primary">csrA</name>
    <name evidence="5" type="ORF">LFA_pA0252</name>
</gene>
<dbReference type="PANTHER" id="PTHR34984:SF1">
    <property type="entry name" value="CARBON STORAGE REGULATOR"/>
    <property type="match status" value="1"/>
</dbReference>
<keyword evidence="4" id="KW-0010">Activator</keyword>
<dbReference type="EMBL" id="LN614828">
    <property type="protein sequence ID" value="CEG59349.1"/>
    <property type="molecule type" value="Genomic_DNA"/>
</dbReference>
<dbReference type="GO" id="GO:0005829">
    <property type="term" value="C:cytosol"/>
    <property type="evidence" value="ECO:0007669"/>
    <property type="project" value="TreeGrafter"/>
</dbReference>
<dbReference type="AlphaFoldDB" id="A0A098GA40"/>
<dbReference type="GO" id="GO:0006402">
    <property type="term" value="P:mRNA catabolic process"/>
    <property type="evidence" value="ECO:0007669"/>
    <property type="project" value="InterPro"/>
</dbReference>
<dbReference type="RefSeq" id="WP_045097920.1">
    <property type="nucleotide sequence ID" value="NZ_LN614828.1"/>
</dbReference>
<dbReference type="KEGG" id="lfa:LFA_pA0252"/>
<evidence type="ECO:0000256" key="4">
    <source>
        <dbReference type="ARBA" id="ARBA00023159"/>
    </source>
</evidence>
<reference evidence="6" key="1">
    <citation type="submission" date="2014-09" db="EMBL/GenBank/DDBJ databases">
        <authorList>
            <person name="Gomez-Valero L."/>
        </authorList>
    </citation>
    <scope>NUCLEOTIDE SEQUENCE [LARGE SCALE GENOMIC DNA]</scope>
    <source>
        <strain evidence="6">ATCC700992</strain>
        <plasmid evidence="6">LLAP10_pA</plasmid>
    </source>
</reference>
<keyword evidence="5" id="KW-0614">Plasmid</keyword>
<evidence type="ECO:0000256" key="2">
    <source>
        <dbReference type="ARBA" id="ARBA00022845"/>
    </source>
</evidence>
<proteinExistence type="predicted"/>
<dbReference type="OrthoDB" id="9809061at2"/>
<keyword evidence="3" id="KW-0694">RNA-binding</keyword>
<keyword evidence="2" id="KW-0810">Translation regulation</keyword>
<evidence type="ECO:0000256" key="1">
    <source>
        <dbReference type="ARBA" id="ARBA00022490"/>
    </source>
</evidence>